<evidence type="ECO:0000259" key="7">
    <source>
        <dbReference type="PROSITE" id="PS50850"/>
    </source>
</evidence>
<accession>A0A068QRE4</accession>
<evidence type="ECO:0000313" key="9">
    <source>
        <dbReference type="Proteomes" id="UP000032721"/>
    </source>
</evidence>
<dbReference type="InterPro" id="IPR020846">
    <property type="entry name" value="MFS_dom"/>
</dbReference>
<dbReference type="HOGENOM" id="CLU_001265_61_2_6"/>
<comment type="subcellular location">
    <subcellularLocation>
        <location evidence="1">Cell membrane</location>
        <topology evidence="1">Multi-pass membrane protein</topology>
    </subcellularLocation>
</comment>
<dbReference type="PROSITE" id="PS50850">
    <property type="entry name" value="MFS"/>
    <property type="match status" value="1"/>
</dbReference>
<feature type="transmembrane region" description="Helical" evidence="6">
    <location>
        <begin position="256"/>
        <end position="277"/>
    </location>
</feature>
<feature type="transmembrane region" description="Helical" evidence="6">
    <location>
        <begin position="377"/>
        <end position="395"/>
    </location>
</feature>
<feature type="transmembrane region" description="Helical" evidence="6">
    <location>
        <begin position="150"/>
        <end position="169"/>
    </location>
</feature>
<dbReference type="Proteomes" id="UP000032721">
    <property type="component" value="Chromosome"/>
</dbReference>
<dbReference type="PANTHER" id="PTHR43124">
    <property type="entry name" value="PURINE EFFLUX PUMP PBUE"/>
    <property type="match status" value="1"/>
</dbReference>
<dbReference type="PANTHER" id="PTHR43124:SF8">
    <property type="entry name" value="INNER MEMBRANE TRANSPORT PROTEIN YDHP"/>
    <property type="match status" value="1"/>
</dbReference>
<feature type="transmembrane region" description="Helical" evidence="6">
    <location>
        <begin position="25"/>
        <end position="42"/>
    </location>
</feature>
<name>A0A068QRE4_9GAMM</name>
<dbReference type="InterPro" id="IPR011701">
    <property type="entry name" value="MFS"/>
</dbReference>
<feature type="transmembrane region" description="Helical" evidence="6">
    <location>
        <begin position="313"/>
        <end position="331"/>
    </location>
</feature>
<dbReference type="InterPro" id="IPR050189">
    <property type="entry name" value="MFS_Efflux_Transporters"/>
</dbReference>
<dbReference type="Gene3D" id="1.20.1250.20">
    <property type="entry name" value="MFS general substrate transporter like domains"/>
    <property type="match status" value="1"/>
</dbReference>
<reference evidence="8 9" key="1">
    <citation type="submission" date="2013-07" db="EMBL/GenBank/DDBJ databases">
        <authorList>
            <person name="Genoscope - CEA"/>
        </authorList>
    </citation>
    <scope>NUCLEOTIDE SEQUENCE [LARGE SCALE GENOMIC DNA]</scope>
    <source>
        <strain evidence="9">FRM16 / DSM 17909</strain>
    </source>
</reference>
<feature type="transmembrane region" description="Helical" evidence="6">
    <location>
        <begin position="181"/>
        <end position="200"/>
    </location>
</feature>
<keyword evidence="4 6" id="KW-1133">Transmembrane helix</keyword>
<dbReference type="GO" id="GO:0005886">
    <property type="term" value="C:plasma membrane"/>
    <property type="evidence" value="ECO:0007669"/>
    <property type="project" value="UniProtKB-SubCell"/>
</dbReference>
<gene>
    <name evidence="8" type="primary">ydhP</name>
    <name evidence="8" type="ORF">XDD1_1913</name>
</gene>
<evidence type="ECO:0000256" key="2">
    <source>
        <dbReference type="ARBA" id="ARBA00022475"/>
    </source>
</evidence>
<dbReference type="AlphaFoldDB" id="A0A068QRE4"/>
<feature type="transmembrane region" description="Helical" evidence="6">
    <location>
        <begin position="117"/>
        <end position="138"/>
    </location>
</feature>
<dbReference type="GO" id="GO:0022857">
    <property type="term" value="F:transmembrane transporter activity"/>
    <property type="evidence" value="ECO:0007669"/>
    <property type="project" value="InterPro"/>
</dbReference>
<sequence>MTESASFDKQNTIVKEAEDLMRSNTALFSLSVGAFAIGATEFSPMGMLPDIASGLSVSIPTAGILVMTYALGVMLGAPIMTLLLIKRSPKTALIFLMSLFTVGNILSGLATDFTCLMIARFITSLNHGAFFGIGALVATRVVEKGKEASAIACMFMGLTIANIGGVPSVTWLSQMIGWREAFLLISALGIITMIALWLTLPRNMPGQPLHLKKELRVLGRPKVLIALLSTVLGASAMFTLYTYIAPLMMTIANTSPAQISIMLVCVGLGFTLGNYLGGIWANRSVSMTLFGLFTLLAVSMMLLPFIGTNNISGGIMLVIWGIASFGVVPPLQVKVMQVASEAQALASSINVGAFNLGNAIGAGLGASVLSLGFGYPAVSYAGGIAALSGLLLLLATQKRGAANAVCREDI</sequence>
<feature type="transmembrane region" description="Helical" evidence="6">
    <location>
        <begin position="92"/>
        <end position="111"/>
    </location>
</feature>
<keyword evidence="5 6" id="KW-0472">Membrane</keyword>
<feature type="transmembrane region" description="Helical" evidence="6">
    <location>
        <begin position="221"/>
        <end position="244"/>
    </location>
</feature>
<evidence type="ECO:0000256" key="6">
    <source>
        <dbReference type="SAM" id="Phobius"/>
    </source>
</evidence>
<protein>
    <submittedName>
        <fullName evidence="8">Inner membrane transport protein ydhP</fullName>
    </submittedName>
</protein>
<dbReference type="InterPro" id="IPR036259">
    <property type="entry name" value="MFS_trans_sf"/>
</dbReference>
<dbReference type="Pfam" id="PF07690">
    <property type="entry name" value="MFS_1"/>
    <property type="match status" value="1"/>
</dbReference>
<dbReference type="EMBL" id="FO704550">
    <property type="protein sequence ID" value="CDG17612.1"/>
    <property type="molecule type" value="Genomic_DNA"/>
</dbReference>
<feature type="domain" description="Major facilitator superfamily (MFS) profile" evidence="7">
    <location>
        <begin position="26"/>
        <end position="400"/>
    </location>
</feature>
<proteinExistence type="predicted"/>
<dbReference type="KEGG" id="xdo:XDD1_1913"/>
<evidence type="ECO:0000313" key="8">
    <source>
        <dbReference type="EMBL" id="CDG17612.1"/>
    </source>
</evidence>
<feature type="transmembrane region" description="Helical" evidence="6">
    <location>
        <begin position="289"/>
        <end position="307"/>
    </location>
</feature>
<dbReference type="STRING" id="351671.XDD1_1913"/>
<keyword evidence="3 6" id="KW-0812">Transmembrane</keyword>
<feature type="transmembrane region" description="Helical" evidence="6">
    <location>
        <begin position="62"/>
        <end position="85"/>
    </location>
</feature>
<evidence type="ECO:0000256" key="4">
    <source>
        <dbReference type="ARBA" id="ARBA00022989"/>
    </source>
</evidence>
<evidence type="ECO:0000256" key="1">
    <source>
        <dbReference type="ARBA" id="ARBA00004651"/>
    </source>
</evidence>
<keyword evidence="2" id="KW-1003">Cell membrane</keyword>
<dbReference type="SUPFAM" id="SSF103473">
    <property type="entry name" value="MFS general substrate transporter"/>
    <property type="match status" value="1"/>
</dbReference>
<evidence type="ECO:0000256" key="3">
    <source>
        <dbReference type="ARBA" id="ARBA00022692"/>
    </source>
</evidence>
<organism evidence="8 9">
    <name type="scientific">Xenorhabdus doucetiae</name>
    <dbReference type="NCBI Taxonomy" id="351671"/>
    <lineage>
        <taxon>Bacteria</taxon>
        <taxon>Pseudomonadati</taxon>
        <taxon>Pseudomonadota</taxon>
        <taxon>Gammaproteobacteria</taxon>
        <taxon>Enterobacterales</taxon>
        <taxon>Morganellaceae</taxon>
        <taxon>Xenorhabdus</taxon>
    </lineage>
</organism>
<feature type="transmembrane region" description="Helical" evidence="6">
    <location>
        <begin position="352"/>
        <end position="371"/>
    </location>
</feature>
<evidence type="ECO:0000256" key="5">
    <source>
        <dbReference type="ARBA" id="ARBA00023136"/>
    </source>
</evidence>
<dbReference type="CDD" id="cd17324">
    <property type="entry name" value="MFS_NepI_like"/>
    <property type="match status" value="1"/>
</dbReference>